<name>A0A382GX93_9ZZZZ</name>
<protein>
    <submittedName>
        <fullName evidence="1">Uncharacterized protein</fullName>
    </submittedName>
</protein>
<feature type="non-terminal residue" evidence="1">
    <location>
        <position position="91"/>
    </location>
</feature>
<organism evidence="1">
    <name type="scientific">marine metagenome</name>
    <dbReference type="NCBI Taxonomy" id="408172"/>
    <lineage>
        <taxon>unclassified sequences</taxon>
        <taxon>metagenomes</taxon>
        <taxon>ecological metagenomes</taxon>
    </lineage>
</organism>
<sequence length="91" mass="9491">MNKVKVLVAIVGLFYMGTGIADEDIAERIKKIGEVCIEGEECGAAQVVVAATGGARVEENYNKTQVVVAAEGSAGVEENYNKSCAVCHITG</sequence>
<accession>A0A382GX93</accession>
<dbReference type="AlphaFoldDB" id="A0A382GX93"/>
<reference evidence="1" key="1">
    <citation type="submission" date="2018-05" db="EMBL/GenBank/DDBJ databases">
        <authorList>
            <person name="Lanie J.A."/>
            <person name="Ng W.-L."/>
            <person name="Kazmierczak K.M."/>
            <person name="Andrzejewski T.M."/>
            <person name="Davidsen T.M."/>
            <person name="Wayne K.J."/>
            <person name="Tettelin H."/>
            <person name="Glass J.I."/>
            <person name="Rusch D."/>
            <person name="Podicherti R."/>
            <person name="Tsui H.-C.T."/>
            <person name="Winkler M.E."/>
        </authorList>
    </citation>
    <scope>NUCLEOTIDE SEQUENCE</scope>
</reference>
<proteinExistence type="predicted"/>
<gene>
    <name evidence="1" type="ORF">METZ01_LOCUS232037</name>
</gene>
<evidence type="ECO:0000313" key="1">
    <source>
        <dbReference type="EMBL" id="SVB79183.1"/>
    </source>
</evidence>
<dbReference type="EMBL" id="UINC01057719">
    <property type="protein sequence ID" value="SVB79183.1"/>
    <property type="molecule type" value="Genomic_DNA"/>
</dbReference>